<dbReference type="InterPro" id="IPR000873">
    <property type="entry name" value="AMP-dep_synth/lig_dom"/>
</dbReference>
<dbReference type="CDD" id="cd17631">
    <property type="entry name" value="FACL_FadD13-like"/>
    <property type="match status" value="1"/>
</dbReference>
<dbReference type="STRING" id="1108045.GORHZ_185_00140"/>
<dbReference type="Gene3D" id="3.40.50.12780">
    <property type="entry name" value="N-terminal domain of ligase-like"/>
    <property type="match status" value="1"/>
</dbReference>
<reference evidence="5 6" key="1">
    <citation type="submission" date="2012-08" db="EMBL/GenBank/DDBJ databases">
        <title>Whole genome shotgun sequence of Gordonia rhizosphera NBRC 16068.</title>
        <authorList>
            <person name="Takarada H."/>
            <person name="Isaki S."/>
            <person name="Hosoyama A."/>
            <person name="Tsuchikane K."/>
            <person name="Katsumata H."/>
            <person name="Baba S."/>
            <person name="Ohji S."/>
            <person name="Yamazaki S."/>
            <person name="Fujita N."/>
        </authorList>
    </citation>
    <scope>NUCLEOTIDE SEQUENCE [LARGE SCALE GENOMIC DNA]</scope>
    <source>
        <strain evidence="5 6">NBRC 16068</strain>
    </source>
</reference>
<gene>
    <name evidence="5" type="ORF">GORHZ_185_00140</name>
</gene>
<dbReference type="Pfam" id="PF13193">
    <property type="entry name" value="AMP-binding_C"/>
    <property type="match status" value="1"/>
</dbReference>
<dbReference type="GO" id="GO:0006631">
    <property type="term" value="P:fatty acid metabolic process"/>
    <property type="evidence" value="ECO:0007669"/>
    <property type="project" value="TreeGrafter"/>
</dbReference>
<dbReference type="InterPro" id="IPR020459">
    <property type="entry name" value="AMP-binding"/>
</dbReference>
<dbReference type="Pfam" id="PF00501">
    <property type="entry name" value="AMP-binding"/>
    <property type="match status" value="1"/>
</dbReference>
<evidence type="ECO:0000313" key="6">
    <source>
        <dbReference type="Proteomes" id="UP000008363"/>
    </source>
</evidence>
<organism evidence="5 6">
    <name type="scientific">Gordonia rhizosphera NBRC 16068</name>
    <dbReference type="NCBI Taxonomy" id="1108045"/>
    <lineage>
        <taxon>Bacteria</taxon>
        <taxon>Bacillati</taxon>
        <taxon>Actinomycetota</taxon>
        <taxon>Actinomycetes</taxon>
        <taxon>Mycobacteriales</taxon>
        <taxon>Gordoniaceae</taxon>
        <taxon>Gordonia</taxon>
    </lineage>
</organism>
<accession>K6V8N8</accession>
<dbReference type="eggNOG" id="COG0318">
    <property type="taxonomic scope" value="Bacteria"/>
</dbReference>
<evidence type="ECO:0000313" key="5">
    <source>
        <dbReference type="EMBL" id="GAB92598.1"/>
    </source>
</evidence>
<dbReference type="GO" id="GO:0031956">
    <property type="term" value="F:medium-chain fatty acid-CoA ligase activity"/>
    <property type="evidence" value="ECO:0007669"/>
    <property type="project" value="TreeGrafter"/>
</dbReference>
<feature type="domain" description="AMP-binding enzyme C-terminal" evidence="4">
    <location>
        <begin position="437"/>
        <end position="512"/>
    </location>
</feature>
<evidence type="ECO:0000259" key="4">
    <source>
        <dbReference type="Pfam" id="PF13193"/>
    </source>
</evidence>
<dbReference type="PROSITE" id="PS00455">
    <property type="entry name" value="AMP_BINDING"/>
    <property type="match status" value="1"/>
</dbReference>
<dbReference type="InterPro" id="IPR045851">
    <property type="entry name" value="AMP-bd_C_sf"/>
</dbReference>
<comment type="similarity">
    <text evidence="1">Belongs to the ATP-dependent AMP-binding enzyme family.</text>
</comment>
<protein>
    <submittedName>
        <fullName evidence="5">Putative acyl-CoA synthetase</fullName>
    </submittedName>
</protein>
<keyword evidence="2" id="KW-0436">Ligase</keyword>
<dbReference type="AlphaFoldDB" id="K6V8N8"/>
<feature type="domain" description="AMP-dependent synthetase/ligase" evidence="3">
    <location>
        <begin position="29"/>
        <end position="386"/>
    </location>
</feature>
<dbReference type="NCBIfam" id="NF004837">
    <property type="entry name" value="PRK06187.1"/>
    <property type="match status" value="1"/>
</dbReference>
<dbReference type="PANTHER" id="PTHR43201:SF5">
    <property type="entry name" value="MEDIUM-CHAIN ACYL-COA LIGASE ACSF2, MITOCHONDRIAL"/>
    <property type="match status" value="1"/>
</dbReference>
<keyword evidence="6" id="KW-1185">Reference proteome</keyword>
<dbReference type="InterPro" id="IPR025110">
    <property type="entry name" value="AMP-bd_C"/>
</dbReference>
<dbReference type="FunFam" id="3.30.300.30:FF:000008">
    <property type="entry name" value="2,3-dihydroxybenzoate-AMP ligase"/>
    <property type="match status" value="1"/>
</dbReference>
<comment type="caution">
    <text evidence="5">The sequence shown here is derived from an EMBL/GenBank/DDBJ whole genome shotgun (WGS) entry which is preliminary data.</text>
</comment>
<dbReference type="SUPFAM" id="SSF56801">
    <property type="entry name" value="Acetyl-CoA synthetase-like"/>
    <property type="match status" value="1"/>
</dbReference>
<dbReference type="Gene3D" id="3.30.300.30">
    <property type="match status" value="1"/>
</dbReference>
<dbReference type="InterPro" id="IPR020845">
    <property type="entry name" value="AMP-binding_CS"/>
</dbReference>
<name>K6V8N8_9ACTN</name>
<dbReference type="PANTHER" id="PTHR43201">
    <property type="entry name" value="ACYL-COA SYNTHETASE"/>
    <property type="match status" value="1"/>
</dbReference>
<dbReference type="Proteomes" id="UP000008363">
    <property type="component" value="Unassembled WGS sequence"/>
</dbReference>
<evidence type="ECO:0000259" key="3">
    <source>
        <dbReference type="Pfam" id="PF00501"/>
    </source>
</evidence>
<dbReference type="EMBL" id="BAHC01000185">
    <property type="protein sequence ID" value="GAB92598.1"/>
    <property type="molecule type" value="Genomic_DNA"/>
</dbReference>
<sequence length="526" mass="56304">MWNMVIGTTVTTDEEHHMRNEGVGTWPFRASRQSPDATAIVFRDEELTYQQLVERTARLAHALAQLGVGRGDRVALLSANHPAYLEGLFAAGLLGAVLVPLNARLTTPEVAYALGDCGARVLIHSAALSDIAITATAEAGGGQRVVVDGEPDDDALGYEAIIAAASAEIIDCEVTHDDPCFIMYTSGTTGNPKGVVLTHGGVTFAVMNPIIDLDLCSDEVALVAAPLFHTAALNYISLPTLLKGGTVVIEEGFEPGRALRIIAERGVTYSFGVPTMLDAMSSHPDFAGTDLSSIRRWIVAAAPVPPRTLHTYVARGVNLCQGYGLTETGPGALVLTPKNVERKIGSAGVPQFFTDVRVVDADGVETKPGERGEIQIQGRNVMREYWGRPDATDAAFTADGWFRSGDVGVRDDEGYITIVDRLKDMIISGGENIYPAEIEAVILGMPGVVGCGVFGVMHEKWGEVGCAAITLERGAELTFAELEAYLGERLAKYKIPKSMVLLDDIPRNATGKIRKDRLREIYATPA</sequence>
<evidence type="ECO:0000256" key="1">
    <source>
        <dbReference type="ARBA" id="ARBA00006432"/>
    </source>
</evidence>
<dbReference type="InterPro" id="IPR042099">
    <property type="entry name" value="ANL_N_sf"/>
</dbReference>
<dbReference type="PRINTS" id="PR00154">
    <property type="entry name" value="AMPBINDING"/>
</dbReference>
<evidence type="ECO:0000256" key="2">
    <source>
        <dbReference type="ARBA" id="ARBA00022598"/>
    </source>
</evidence>
<proteinExistence type="inferred from homology"/>